<dbReference type="AlphaFoldDB" id="R9B0Z1"/>
<protein>
    <submittedName>
        <fullName evidence="2">Uncharacterized protein</fullName>
    </submittedName>
</protein>
<keyword evidence="3" id="KW-1185">Reference proteome</keyword>
<proteinExistence type="predicted"/>
<keyword evidence="1" id="KW-0812">Transmembrane</keyword>
<dbReference type="Proteomes" id="UP000016201">
    <property type="component" value="Unassembled WGS sequence"/>
</dbReference>
<evidence type="ECO:0000313" key="2">
    <source>
        <dbReference type="EMBL" id="EOR08154.1"/>
    </source>
</evidence>
<evidence type="ECO:0000256" key="1">
    <source>
        <dbReference type="SAM" id="Phobius"/>
    </source>
</evidence>
<dbReference type="EMBL" id="AQFM01000036">
    <property type="protein sequence ID" value="EOR08154.1"/>
    <property type="molecule type" value="Genomic_DNA"/>
</dbReference>
<reference evidence="2 3" key="1">
    <citation type="submission" date="2013-03" db="EMBL/GenBank/DDBJ databases">
        <title>The Genome Sequence of Acinetobacter tandoii CIP 107469.</title>
        <authorList>
            <consortium name="The Broad Institute Genome Sequencing Platform"/>
            <consortium name="The Broad Institute Genome Sequencing Center for Infectious Disease"/>
            <person name="Cerqueira G."/>
            <person name="Feldgarden M."/>
            <person name="Courvalin P."/>
            <person name="Perichon B."/>
            <person name="Grillot-Courvalin C."/>
            <person name="Clermont D."/>
            <person name="Rocha E."/>
            <person name="Yoon E.-J."/>
            <person name="Nemec A."/>
            <person name="Walker B."/>
            <person name="Young S.K."/>
            <person name="Zeng Q."/>
            <person name="Gargeya S."/>
            <person name="Fitzgerald M."/>
            <person name="Haas B."/>
            <person name="Abouelleil A."/>
            <person name="Alvarado L."/>
            <person name="Arachchi H.M."/>
            <person name="Berlin A.M."/>
            <person name="Chapman S.B."/>
            <person name="Dewar J."/>
            <person name="Goldberg J."/>
            <person name="Griggs A."/>
            <person name="Gujja S."/>
            <person name="Hansen M."/>
            <person name="Howarth C."/>
            <person name="Imamovic A."/>
            <person name="Larimer J."/>
            <person name="McCowan C."/>
            <person name="Murphy C."/>
            <person name="Neiman D."/>
            <person name="Pearson M."/>
            <person name="Priest M."/>
            <person name="Roberts A."/>
            <person name="Saif S."/>
            <person name="Shea T."/>
            <person name="Sisk P."/>
            <person name="Sykes S."/>
            <person name="Wortman J."/>
            <person name="Nusbaum C."/>
            <person name="Birren B."/>
        </authorList>
    </citation>
    <scope>NUCLEOTIDE SEQUENCE [LARGE SCALE GENOMIC DNA]</scope>
    <source>
        <strain evidence="2 3">CIP 107469</strain>
    </source>
</reference>
<feature type="transmembrane region" description="Helical" evidence="1">
    <location>
        <begin position="6"/>
        <end position="36"/>
    </location>
</feature>
<comment type="caution">
    <text evidence="2">The sequence shown here is derived from an EMBL/GenBank/DDBJ whole genome shotgun (WGS) entry which is preliminary data.</text>
</comment>
<keyword evidence="1" id="KW-0472">Membrane</keyword>
<name>R9B0Z1_9GAMM</name>
<keyword evidence="1" id="KW-1133">Transmembrane helix</keyword>
<gene>
    <name evidence="2" type="ORF">I593_01509</name>
</gene>
<sequence>MNNKILLYLAVFCISLDSYFRLRGVVGIGFLLLYLLTIQFNARFNKKFLLPSALMVGGFILYTVLAFLFPNTYLQIPSDREDFIFKIFDRFSLILLFLLICWSFSKENYALILRKVALFHIAYLVDVC</sequence>
<feature type="transmembrane region" description="Helical" evidence="1">
    <location>
        <begin position="48"/>
        <end position="71"/>
    </location>
</feature>
<feature type="transmembrane region" description="Helical" evidence="1">
    <location>
        <begin position="83"/>
        <end position="105"/>
    </location>
</feature>
<organism evidence="2 3">
    <name type="scientific">Acinetobacter tandoii DSM 14970 = CIP 107469</name>
    <dbReference type="NCBI Taxonomy" id="1120927"/>
    <lineage>
        <taxon>Bacteria</taxon>
        <taxon>Pseudomonadati</taxon>
        <taxon>Pseudomonadota</taxon>
        <taxon>Gammaproteobacteria</taxon>
        <taxon>Moraxellales</taxon>
        <taxon>Moraxellaceae</taxon>
        <taxon>Acinetobacter</taxon>
    </lineage>
</organism>
<evidence type="ECO:0000313" key="3">
    <source>
        <dbReference type="Proteomes" id="UP000016201"/>
    </source>
</evidence>
<accession>R9B0Z1</accession>